<accession>A0ABR4C5G2</accession>
<gene>
    <name evidence="3" type="ORF">VTL71DRAFT_3713</name>
</gene>
<dbReference type="Proteomes" id="UP001595075">
    <property type="component" value="Unassembled WGS sequence"/>
</dbReference>
<protein>
    <submittedName>
        <fullName evidence="3">Uncharacterized protein</fullName>
    </submittedName>
</protein>
<proteinExistence type="predicted"/>
<feature type="region of interest" description="Disordered" evidence="2">
    <location>
        <begin position="272"/>
        <end position="311"/>
    </location>
</feature>
<dbReference type="EMBL" id="JAZHXI010000013">
    <property type="protein sequence ID" value="KAL2064576.1"/>
    <property type="molecule type" value="Genomic_DNA"/>
</dbReference>
<evidence type="ECO:0000256" key="2">
    <source>
        <dbReference type="SAM" id="MobiDB-lite"/>
    </source>
</evidence>
<evidence type="ECO:0000256" key="1">
    <source>
        <dbReference type="SAM" id="Coils"/>
    </source>
</evidence>
<name>A0ABR4C5G2_9HELO</name>
<feature type="compositionally biased region" description="Low complexity" evidence="2">
    <location>
        <begin position="53"/>
        <end position="64"/>
    </location>
</feature>
<feature type="region of interest" description="Disordered" evidence="2">
    <location>
        <begin position="891"/>
        <end position="941"/>
    </location>
</feature>
<feature type="compositionally biased region" description="Polar residues" evidence="2">
    <location>
        <begin position="896"/>
        <end position="906"/>
    </location>
</feature>
<keyword evidence="4" id="KW-1185">Reference proteome</keyword>
<comment type="caution">
    <text evidence="3">The sequence shown here is derived from an EMBL/GenBank/DDBJ whole genome shotgun (WGS) entry which is preliminary data.</text>
</comment>
<evidence type="ECO:0000313" key="4">
    <source>
        <dbReference type="Proteomes" id="UP001595075"/>
    </source>
</evidence>
<feature type="region of interest" description="Disordered" evidence="2">
    <location>
        <begin position="1"/>
        <end position="29"/>
    </location>
</feature>
<feature type="coiled-coil region" evidence="1">
    <location>
        <begin position="532"/>
        <end position="566"/>
    </location>
</feature>
<feature type="region of interest" description="Disordered" evidence="2">
    <location>
        <begin position="41"/>
        <end position="91"/>
    </location>
</feature>
<feature type="compositionally biased region" description="Polar residues" evidence="2">
    <location>
        <begin position="71"/>
        <end position="89"/>
    </location>
</feature>
<keyword evidence="1" id="KW-0175">Coiled coil</keyword>
<sequence length="950" mass="103513">MNSPFTIVGAGWQDPNASTTAPQSVLAPSAQNTAAPPLTNIFAHLSGAPGTSNAAPQNPPNAQNSGMAPGTNHSSQGNTLAPSFSNPPASNFFAAARNTAVPPPSTGFGPVSQAPNPFFSAAQNSAMSSSSNMFGQAPQPPNPANITLQTPFTANNLSFTPLVGGSPTKAPPRIFGQHRRIRHGQHSNVVTQAPPQIAFTQIGLPQQQVQAGMDIGQALRQSQPPPQNNVPQQQVQAGMSFGQNAAQTQQPPHITFPQQQIQAGMDIGQALRQSQPPAPQINTPQQQHVQPDMSFGQNTTQNQPSSNTSFPQQQVQNTMVFGQNASQTQASPHNSFLQQQVQNGMIQVGKINNNSAMLAATFIPECVRTVIQMKGALDNKESQIQSAIALLASHGLKVDSGSYVKESAEAIIKFQQAGLGRKSQLAEQVTTAAKRTGLHCPENEFIPKLVEISEGFEKDLYWANRKVAQQAKDIDFHLNTRKHRRAVAHAAEILRLENVNSDLRDAATKRDEVVSSLQNDVQGLRDEVRVQGNTLEDERKDHGNKIDELEEKIGGLEQTVATQKIENSKIKKLVKNEKTKKEKRGATVDELHKKNAAQALEIEELKRCRGNLENQLLQKSQVGVVNGSSSQLYDQELEKAMAATGYTDSGLKYIGDSAHYLVQYHNEVAENEQLVDQASTIIGCAKLTSKDYVVASASYIVALKDELKVAKEQVQEGEVAKMEVVTLKKALKRKNTQIDELHRPMKKACSEAKKALGVEMMKANVVGADLFWYGVGTLSEIYDGSVSQLANDRLALNKMIEYRRTKDNCKRAKYIKLHAEGRMPDYIDEDFVYREFDWEEDLVSFDAVIHFLHGLDDVKEEQELAPPPKTSSKRKRSADNLLIAPALSTNKRHKSTAVSKVLSSQAVRDGAKSSADGKTNSSGICGSGGGSGVLEESSSSWWSWNRWARN</sequence>
<evidence type="ECO:0000313" key="3">
    <source>
        <dbReference type="EMBL" id="KAL2064576.1"/>
    </source>
</evidence>
<organism evidence="3 4">
    <name type="scientific">Oculimacula yallundae</name>
    <dbReference type="NCBI Taxonomy" id="86028"/>
    <lineage>
        <taxon>Eukaryota</taxon>
        <taxon>Fungi</taxon>
        <taxon>Dikarya</taxon>
        <taxon>Ascomycota</taxon>
        <taxon>Pezizomycotina</taxon>
        <taxon>Leotiomycetes</taxon>
        <taxon>Helotiales</taxon>
        <taxon>Ploettnerulaceae</taxon>
        <taxon>Oculimacula</taxon>
    </lineage>
</organism>
<reference evidence="3 4" key="1">
    <citation type="journal article" date="2024" name="Commun. Biol.">
        <title>Comparative genomic analysis of thermophilic fungi reveals convergent evolutionary adaptations and gene losses.</title>
        <authorList>
            <person name="Steindorff A.S."/>
            <person name="Aguilar-Pontes M.V."/>
            <person name="Robinson A.J."/>
            <person name="Andreopoulos B."/>
            <person name="LaButti K."/>
            <person name="Kuo A."/>
            <person name="Mondo S."/>
            <person name="Riley R."/>
            <person name="Otillar R."/>
            <person name="Haridas S."/>
            <person name="Lipzen A."/>
            <person name="Grimwood J."/>
            <person name="Schmutz J."/>
            <person name="Clum A."/>
            <person name="Reid I.D."/>
            <person name="Moisan M.C."/>
            <person name="Butler G."/>
            <person name="Nguyen T.T.M."/>
            <person name="Dewar K."/>
            <person name="Conant G."/>
            <person name="Drula E."/>
            <person name="Henrissat B."/>
            <person name="Hansel C."/>
            <person name="Singer S."/>
            <person name="Hutchinson M.I."/>
            <person name="de Vries R.P."/>
            <person name="Natvig D.O."/>
            <person name="Powell A.J."/>
            <person name="Tsang A."/>
            <person name="Grigoriev I.V."/>
        </authorList>
    </citation>
    <scope>NUCLEOTIDE SEQUENCE [LARGE SCALE GENOMIC DNA]</scope>
    <source>
        <strain evidence="3 4">CBS 494.80</strain>
    </source>
</reference>